<dbReference type="EMBL" id="AE017342">
    <property type="protein sequence ID" value="AAW41894.2"/>
    <property type="molecule type" value="Genomic_DNA"/>
</dbReference>
<evidence type="ECO:0000313" key="6">
    <source>
        <dbReference type="EMBL" id="AAW41894.2"/>
    </source>
</evidence>
<gene>
    <name evidence="6" type="ordered locus">CNB03680</name>
</gene>
<dbReference type="GeneID" id="3255662"/>
<accession>Q5KLX9</accession>
<dbReference type="InParanoid" id="Q5KLX9"/>
<comment type="function">
    <text evidence="1">Involved in the biogenesis of the 60S ribosomal subunit.</text>
</comment>
<dbReference type="STRING" id="214684.Q5KLX9"/>
<reference evidence="6 7" key="1">
    <citation type="journal article" date="2005" name="Science">
        <title>The genome of the basidiomycetous yeast and human pathogen Cryptococcus neoformans.</title>
        <authorList>
            <person name="Loftus B.J."/>
            <person name="Fung E."/>
            <person name="Roncaglia P."/>
            <person name="Rowley D."/>
            <person name="Amedeo P."/>
            <person name="Bruno D."/>
            <person name="Vamathevan J."/>
            <person name="Miranda M."/>
            <person name="Anderson I.J."/>
            <person name="Fraser J.A."/>
            <person name="Allen J.E."/>
            <person name="Bosdet I.E."/>
            <person name="Brent M.R."/>
            <person name="Chiu R."/>
            <person name="Doering T.L."/>
            <person name="Donlin M.J."/>
            <person name="D'Souza C.A."/>
            <person name="Fox D.S."/>
            <person name="Grinberg V."/>
            <person name="Fu J."/>
            <person name="Fukushima M."/>
            <person name="Haas B.J."/>
            <person name="Huang J.C."/>
            <person name="Janbon G."/>
            <person name="Jones S.J."/>
            <person name="Koo H.L."/>
            <person name="Krzywinski M.I."/>
            <person name="Kwon-Chung J.K."/>
            <person name="Lengeler K.B."/>
            <person name="Maiti R."/>
            <person name="Marra M.A."/>
            <person name="Marra R.E."/>
            <person name="Mathewson C.A."/>
            <person name="Mitchell T.G."/>
            <person name="Pertea M."/>
            <person name="Riggs F.R."/>
            <person name="Salzberg S.L."/>
            <person name="Schein J.E."/>
            <person name="Shvartsbeyn A."/>
            <person name="Shin H."/>
            <person name="Shumway M."/>
            <person name="Specht C.A."/>
            <person name="Suh B.B."/>
            <person name="Tenney A."/>
            <person name="Utterback T.R."/>
            <person name="Wickes B.L."/>
            <person name="Wortman J.R."/>
            <person name="Wye N.H."/>
            <person name="Kronstad J.W."/>
            <person name="Lodge J.K."/>
            <person name="Heitman J."/>
            <person name="Davis R.W."/>
            <person name="Fraser C.M."/>
            <person name="Hyman R.W."/>
        </authorList>
    </citation>
    <scope>NUCLEOTIDE SEQUENCE [LARGE SCALE GENOMIC DNA]</scope>
    <source>
        <strain evidence="7">JEC21 / ATCC MYA-565</strain>
    </source>
</reference>
<dbReference type="GO" id="GO:0005730">
    <property type="term" value="C:nucleolus"/>
    <property type="evidence" value="ECO:0000318"/>
    <property type="project" value="GO_Central"/>
</dbReference>
<dbReference type="Gene3D" id="2.130.10.10">
    <property type="entry name" value="YVTN repeat-like/Quinoprotein amine dehydrogenase"/>
    <property type="match status" value="1"/>
</dbReference>
<dbReference type="RefSeq" id="XP_024512280.1">
    <property type="nucleotide sequence ID" value="XM_024656572.1"/>
</dbReference>
<dbReference type="InterPro" id="IPR037379">
    <property type="entry name" value="WDR74/Nsa1"/>
</dbReference>
<dbReference type="Proteomes" id="UP000002149">
    <property type="component" value="Chromosome 2"/>
</dbReference>
<sequence>MAIDRQRPVLIITMVRTYNFLAPSLYPNTLVDISFPEPTIGVVNVSPADPVVHNLPVKYGEYSALGGVRKMVNVGNNKVVVADDKFQISTLELSSIGTEAPPPPIITSQESVKARANDVWAGLVPVENGTVSALTSGLLTFHPTSGSSSSSRSVPSPLACLASTHLAPNKFAMGGKEVDVSIWDVERTFASSSDSPMVDAGKRKKNALEPGQLWQAKNMPNNYLKLRPPVYHLALSWLNSPDALVSGTKMGTVRRFDTRQRKPVADWKVAREGGVSCLMPGEENELFFSDRSNYLGALDLRTGKVLYSYSSLTATPHHLLPISSENSSPLLPSTKRIGFASVSSDASIRLHTCTTPPPEDQKGNWGSEGKKGDIVGMVGGIGLGGAIFRGYDERELEVRKEAKEDDVGEDESDDEEEMWEGMNEVEDAGEGSDSDEDDNDSEEEAPKKKSKRSRL</sequence>
<dbReference type="OrthoDB" id="18388at2759"/>
<evidence type="ECO:0000256" key="4">
    <source>
        <dbReference type="ARBA" id="ARBA00014234"/>
    </source>
</evidence>
<keyword evidence="7" id="KW-1185">Reference proteome</keyword>
<dbReference type="FunCoup" id="Q5KLX9">
    <property type="interactions" value="254"/>
</dbReference>
<dbReference type="PANTHER" id="PTHR16038">
    <property type="entry name" value="NOP SEVEN ASSOCIATED PROTEIN 1"/>
    <property type="match status" value="1"/>
</dbReference>
<evidence type="ECO:0000256" key="5">
    <source>
        <dbReference type="SAM" id="MobiDB-lite"/>
    </source>
</evidence>
<dbReference type="KEGG" id="cne:CNB03680"/>
<dbReference type="eggNOG" id="KOG3881">
    <property type="taxonomic scope" value="Eukaryota"/>
</dbReference>
<dbReference type="InterPro" id="IPR036322">
    <property type="entry name" value="WD40_repeat_dom_sf"/>
</dbReference>
<dbReference type="PaxDb" id="214684-Q5KLX9"/>
<organism evidence="6 7">
    <name type="scientific">Cryptococcus deneoformans (strain JEC21 / ATCC MYA-565)</name>
    <name type="common">Cryptococcus neoformans var. neoformans serotype D</name>
    <dbReference type="NCBI Taxonomy" id="214684"/>
    <lineage>
        <taxon>Eukaryota</taxon>
        <taxon>Fungi</taxon>
        <taxon>Dikarya</taxon>
        <taxon>Basidiomycota</taxon>
        <taxon>Agaricomycotina</taxon>
        <taxon>Tremellomycetes</taxon>
        <taxon>Tremellales</taxon>
        <taxon>Cryptococcaceae</taxon>
        <taxon>Cryptococcus</taxon>
        <taxon>Cryptococcus neoformans species complex</taxon>
    </lineage>
</organism>
<evidence type="ECO:0000256" key="3">
    <source>
        <dbReference type="ARBA" id="ARBA00011187"/>
    </source>
</evidence>
<name>Q5KLX9_CRYD1</name>
<dbReference type="GO" id="GO:0042273">
    <property type="term" value="P:ribosomal large subunit biogenesis"/>
    <property type="evidence" value="ECO:0000318"/>
    <property type="project" value="GO_Central"/>
</dbReference>
<dbReference type="GO" id="GO:0030687">
    <property type="term" value="C:preribosome, large subunit precursor"/>
    <property type="evidence" value="ECO:0000318"/>
    <property type="project" value="GO_Central"/>
</dbReference>
<feature type="compositionally biased region" description="Acidic residues" evidence="5">
    <location>
        <begin position="406"/>
        <end position="443"/>
    </location>
</feature>
<dbReference type="InterPro" id="IPR015943">
    <property type="entry name" value="WD40/YVTN_repeat-like_dom_sf"/>
</dbReference>
<dbReference type="VEuPathDB" id="FungiDB:CNB03680"/>
<feature type="region of interest" description="Disordered" evidence="5">
    <location>
        <begin position="398"/>
        <end position="455"/>
    </location>
</feature>
<protein>
    <recommendedName>
        <fullName evidence="4">Ribosome biogenesis protein NSA1</fullName>
    </recommendedName>
</protein>
<evidence type="ECO:0000256" key="2">
    <source>
        <dbReference type="ARBA" id="ARBA00007861"/>
    </source>
</evidence>
<evidence type="ECO:0000313" key="7">
    <source>
        <dbReference type="Proteomes" id="UP000002149"/>
    </source>
</evidence>
<dbReference type="SUPFAM" id="SSF50978">
    <property type="entry name" value="WD40 repeat-like"/>
    <property type="match status" value="1"/>
</dbReference>
<feature type="region of interest" description="Disordered" evidence="5">
    <location>
        <begin position="350"/>
        <end position="371"/>
    </location>
</feature>
<dbReference type="PANTHER" id="PTHR16038:SF4">
    <property type="entry name" value="WD REPEAT-CONTAINING PROTEIN 74"/>
    <property type="match status" value="1"/>
</dbReference>
<comment type="similarity">
    <text evidence="2">Belongs to the NSA1 family.</text>
</comment>
<dbReference type="HOGENOM" id="CLU_619656_0_0_1"/>
<proteinExistence type="inferred from homology"/>
<comment type="subunit">
    <text evidence="3">Component of the pre-66S ribosomal particle.</text>
</comment>
<dbReference type="AlphaFoldDB" id="Q5KLX9"/>
<evidence type="ECO:0000256" key="1">
    <source>
        <dbReference type="ARBA" id="ARBA00002889"/>
    </source>
</evidence>